<feature type="domain" description="EGF-like" evidence="2">
    <location>
        <begin position="281"/>
        <end position="317"/>
    </location>
</feature>
<protein>
    <submittedName>
        <fullName evidence="3">Nimrod B1, isoform B</fullName>
    </submittedName>
</protein>
<keyword evidence="5" id="KW-1185">Reference proteome</keyword>
<reference evidence="3 5" key="8">
    <citation type="journal article" date="2007" name="Science">
        <title>Sequence finishing and mapping of Drosophila melanogaster heterochromatin.</title>
        <authorList>
            <person name="Hoskins R.A."/>
            <person name="Carlson J.W."/>
            <person name="Kennedy C."/>
            <person name="Acevedo D."/>
            <person name="Evans-Holm M."/>
            <person name="Frise E."/>
            <person name="Wan K.H."/>
            <person name="Park S."/>
            <person name="Mendez-Lago M."/>
            <person name="Rossi F."/>
            <person name="Villasante A."/>
            <person name="Dimitri P."/>
            <person name="Karpen G.H."/>
            <person name="Celniker S.E."/>
        </authorList>
    </citation>
    <scope>NUCLEOTIDE SEQUENCE [LARGE SCALE GENOMIC DNA]</scope>
    <source>
        <strain evidence="5">Berkeley</strain>
    </source>
</reference>
<dbReference type="InParanoid" id="M9PFV3"/>
<name>M9PFV3_DROME</name>
<dbReference type="OMA" id="CVPDCSQ"/>
<dbReference type="FunFam" id="2.10.25.10:FF:000841">
    <property type="entry name" value="GM15007"/>
    <property type="match status" value="1"/>
</dbReference>
<sequence>MHCSGPLAGLTALLTLVAFPVQIKTDSTVSTELYGDIENTEYGDFESLSQTRERQQHLCHREVPSVFFQTERDSPVRGNGSTIYFHRIEVCCAGYRRDPYANECVPDCSASSPDNCRNGFCRSPGVCECFAEFVRNEHGACIHTCPIACQHGRCYLNGTCVCHQNFVLDQETRQFCRPKCSQSCGTHEECVAPGQCDCSPGYRRTPDLGCQPVCAPDCGFGKCVAPNQCECFAGFIKRPNWNVCEAECYLNCENGLCESRYKCHCREGYRYDVNTTSCLPECSDNCGQGNGVCIAPGVCRCFRGYEVHGAECRPKCESRFCGKYGRCVAPEICGCGEGQQHCRNGSCDDIEHCSCPSGETHFIDRCLKADRLSQHLNTSEKRKHFNRQLAYEFNALIGRLFNF</sequence>
<dbReference type="PaxDb" id="7227-FBpp0301775"/>
<reference evidence="3 5" key="3">
    <citation type="journal article" date="2002" name="Genome Biol.">
        <title>Annotation of the Drosophila melanogaster euchromatic genome: a systematic review.</title>
        <authorList>
            <person name="Misra S."/>
            <person name="Crosby M.A."/>
            <person name="Mungall C.J."/>
            <person name="Matthews B.B."/>
            <person name="Campbell K.S."/>
            <person name="Hradecky P."/>
            <person name="Huang Y."/>
            <person name="Kaminker J.S."/>
            <person name="Millburn G.H."/>
            <person name="Prochnik S.E."/>
            <person name="Smith C.D."/>
            <person name="Tupy J.L."/>
            <person name="Whitfied E.J."/>
            <person name="Bayraktaroglu L."/>
            <person name="Berman B.P."/>
            <person name="Bettencourt B.R."/>
            <person name="Celniker S.E."/>
            <person name="de Grey A.D."/>
            <person name="Drysdale R.A."/>
            <person name="Harris N.L."/>
            <person name="Richter J."/>
            <person name="Russo S."/>
            <person name="Schroeder A.J."/>
            <person name="Shu S.Q."/>
            <person name="Stapleton M."/>
            <person name="Yamada C."/>
            <person name="Ashburner M."/>
            <person name="Gelbart W.M."/>
            <person name="Rubin G.M."/>
            <person name="Lewis S.E."/>
        </authorList>
    </citation>
    <scope>GENOME REANNOTATION</scope>
    <source>
        <strain evidence="5">Berkeley</strain>
    </source>
</reference>
<dbReference type="PANTHER" id="PTHR24047">
    <property type="entry name" value="FI01909P-RELATED"/>
    <property type="match status" value="1"/>
</dbReference>
<dbReference type="InterPro" id="IPR000742">
    <property type="entry name" value="EGF"/>
</dbReference>
<dbReference type="OrthoDB" id="10060424at2759"/>
<dbReference type="FunFam" id="2.10.25.10:FF:000701">
    <property type="entry name" value="tenascin isoform X1"/>
    <property type="match status" value="1"/>
</dbReference>
<dbReference type="GO" id="GO:0005576">
    <property type="term" value="C:extracellular region"/>
    <property type="evidence" value="ECO:0000255"/>
    <property type="project" value="FlyBase"/>
</dbReference>
<feature type="signal peptide" evidence="1">
    <location>
        <begin position="1"/>
        <end position="25"/>
    </location>
</feature>
<gene>
    <name evidence="3 4" type="primary">NimB1</name>
    <name evidence="3" type="synonym">BcDNA:GH07762</name>
    <name evidence="3" type="synonym">BG:DS00180.12</name>
    <name evidence="3" type="synonym">CG8855</name>
    <name evidence="3" type="synonym">CT25428</name>
    <name evidence="3" type="synonym">Dmel\CG33119</name>
    <name evidence="3" type="synonym">DS00180.12</name>
    <name evidence="3" type="synonym">nim B1</name>
    <name evidence="3" type="synonym">nimB1</name>
    <name evidence="3 4" type="ORF">CG33119</name>
    <name evidence="3" type="ORF">Dmel_CG33119</name>
</gene>
<reference evidence="3 5" key="4">
    <citation type="journal article" date="2002" name="Genome Biol.">
        <title>The transposable elements of the Drosophila melanogaster euchromatin: a genomics perspective.</title>
        <authorList>
            <person name="Kaminker J.S."/>
            <person name="Bergman C.M."/>
            <person name="Kronmiller B."/>
            <person name="Carlson J."/>
            <person name="Svirskas R."/>
            <person name="Patel S."/>
            <person name="Frise E."/>
            <person name="Wheeler D.A."/>
            <person name="Lewis S.E."/>
            <person name="Rubin G.M."/>
            <person name="Ashburner M."/>
            <person name="Celniker S.E."/>
        </authorList>
    </citation>
    <scope>NUCLEOTIDE SEQUENCE [LARGE SCALE GENOMIC DNA]</scope>
    <source>
        <strain evidence="5">Berkeley</strain>
    </source>
</reference>
<dbReference type="SMART" id="SM00181">
    <property type="entry name" value="EGF"/>
    <property type="match status" value="6"/>
</dbReference>
<dbReference type="STRING" id="7227.FBpp0301775"/>
<dbReference type="GO" id="GO:0006955">
    <property type="term" value="P:immune response"/>
    <property type="evidence" value="ECO:0000318"/>
    <property type="project" value="GO_Central"/>
</dbReference>
<reference evidence="3 5" key="6">
    <citation type="journal article" date="2005" name="PLoS Comput. Biol.">
        <title>Combined evidence annotation of transposable elements in genome sequences.</title>
        <authorList>
            <person name="Quesneville H."/>
            <person name="Bergman C.M."/>
            <person name="Andrieu O."/>
            <person name="Autard D."/>
            <person name="Nouaud D."/>
            <person name="Ashburner M."/>
            <person name="Anxolabehere D."/>
        </authorList>
    </citation>
    <scope>NUCLEOTIDE SEQUENCE [LARGE SCALE GENOMIC DNA]</scope>
    <source>
        <strain evidence="5">Berkeley</strain>
    </source>
</reference>
<dbReference type="InterPro" id="IPR053255">
    <property type="entry name" value="EGF-like_domain"/>
</dbReference>
<reference evidence="3 5" key="2">
    <citation type="journal article" date="2002" name="Genome Biol.">
        <title>Finishing a whole-genome shotgun: release 3 of the Drosophila melanogaster euchromatic genome sequence.</title>
        <authorList>
            <person name="Celniker S.E."/>
            <person name="Wheeler D.A."/>
            <person name="Kronmiller B."/>
            <person name="Carlson J.W."/>
            <person name="Halpern A."/>
            <person name="Patel S."/>
            <person name="Adams M."/>
            <person name="Champe M."/>
            <person name="Dugan S.P."/>
            <person name="Frise E."/>
            <person name="Hodgson A."/>
            <person name="George R.A."/>
            <person name="Hoskins R.A."/>
            <person name="Laverty T."/>
            <person name="Muzny D.M."/>
            <person name="Nelson C.R."/>
            <person name="Pacleb J.M."/>
            <person name="Park S."/>
            <person name="Pfeiffer B.D."/>
            <person name="Richards S."/>
            <person name="Sodergren E.J."/>
            <person name="Svirskas R."/>
            <person name="Tabor P.E."/>
            <person name="Wan K."/>
            <person name="Stapleton M."/>
            <person name="Sutton G.G."/>
            <person name="Venter C."/>
            <person name="Weinstock G."/>
            <person name="Scherer S.E."/>
            <person name="Myers E.W."/>
            <person name="Gibbs R.A."/>
            <person name="Rubin G.M."/>
        </authorList>
    </citation>
    <scope>NUCLEOTIDE SEQUENCE [LARGE SCALE GENOMIC DNA]</scope>
    <source>
        <strain evidence="5">Berkeley</strain>
    </source>
</reference>
<dbReference type="HOGENOM" id="CLU_048799_0_0_1"/>
<dbReference type="eggNOG" id="KOG1218">
    <property type="taxonomic scope" value="Eukaryota"/>
</dbReference>
<dbReference type="DNASU" id="34813"/>
<organism evidence="3 5">
    <name type="scientific">Drosophila melanogaster</name>
    <name type="common">Fruit fly</name>
    <dbReference type="NCBI Taxonomy" id="7227"/>
    <lineage>
        <taxon>Eukaryota</taxon>
        <taxon>Metazoa</taxon>
        <taxon>Ecdysozoa</taxon>
        <taxon>Arthropoda</taxon>
        <taxon>Hexapoda</taxon>
        <taxon>Insecta</taxon>
        <taxon>Pterygota</taxon>
        <taxon>Neoptera</taxon>
        <taxon>Endopterygota</taxon>
        <taxon>Diptera</taxon>
        <taxon>Brachycera</taxon>
        <taxon>Muscomorpha</taxon>
        <taxon>Ephydroidea</taxon>
        <taxon>Drosophilidae</taxon>
        <taxon>Drosophila</taxon>
        <taxon>Sophophora</taxon>
    </lineage>
</organism>
<reference evidence="3 5" key="9">
    <citation type="journal article" date="2015" name="G3 (Bethesda)">
        <title>Gene Model Annotations for Drosophila melanogaster: Impact of High-Throughput Data.</title>
        <authorList>
            <consortium name="FlyBase Consortium"/>
            <person name="Matthews B.B."/>
            <person name="Dos Santos G."/>
            <person name="Crosby M.A."/>
            <person name="Emmert D.B."/>
            <person name="St Pierre S.E."/>
            <person name="Gramates L.S."/>
            <person name="Zhou P."/>
            <person name="Schroeder A.J."/>
            <person name="Falls K."/>
            <person name="Strelets V."/>
            <person name="Russo S.M."/>
            <person name="Gelbart W.M."/>
            <person name="null"/>
        </authorList>
    </citation>
    <scope>NUCLEOTIDE SEQUENCE [LARGE SCALE GENOMIC DNA]</scope>
    <source>
        <strain evidence="5">Berkeley</strain>
    </source>
</reference>
<dbReference type="FunCoup" id="M9PFV3">
    <property type="interactions" value="48"/>
</dbReference>
<dbReference type="EMBL" id="AE014134">
    <property type="protein sequence ID" value="AGB92987.1"/>
    <property type="molecule type" value="Genomic_DNA"/>
</dbReference>
<feature type="domain" description="EGF-like" evidence="2">
    <location>
        <begin position="107"/>
        <end position="142"/>
    </location>
</feature>
<reference evidence="3 5" key="11">
    <citation type="journal article" date="2015" name="Genome Res.">
        <title>The Release 6 reference sequence of the Drosophila melanogaster genome.</title>
        <authorList>
            <person name="Hoskins R.A."/>
            <person name="Carlson J.W."/>
            <person name="Wan K.H."/>
            <person name="Park S."/>
            <person name="Mendez I."/>
            <person name="Galle S.E."/>
            <person name="Booth B.W."/>
            <person name="Pfeiffer B.D."/>
            <person name="George R.A."/>
            <person name="Svirskas R."/>
            <person name="Krzywinski M."/>
            <person name="Schein J."/>
            <person name="Accardo M.C."/>
            <person name="Damia E."/>
            <person name="Messina G."/>
            <person name="Mendez-Lago M."/>
            <person name="de Pablos B."/>
            <person name="Demakova O.V."/>
            <person name="Andreyeva E.N."/>
            <person name="Boldyreva L.V."/>
            <person name="Marra M."/>
            <person name="Carvalho A.B."/>
            <person name="Dimitri P."/>
            <person name="Villasante A."/>
            <person name="Zhimulev I.F."/>
            <person name="Rubin G.M."/>
            <person name="Karpen G.H."/>
            <person name="Celniker S.E."/>
        </authorList>
    </citation>
    <scope>NUCLEOTIDE SEQUENCE [LARGE SCALE GENOMIC DNA]</scope>
    <source>
        <strain evidence="5">Berkeley</strain>
    </source>
</reference>
<evidence type="ECO:0000313" key="3">
    <source>
        <dbReference type="EMBL" id="AGB92987.1"/>
    </source>
</evidence>
<dbReference type="FunFam" id="2.10.25.10:FF:000806">
    <property type="entry name" value="fibrillin-1"/>
    <property type="match status" value="1"/>
</dbReference>
<dbReference type="FunFam" id="2.10.25.10:FF:000961">
    <property type="entry name" value="GD23942"/>
    <property type="match status" value="1"/>
</dbReference>
<reference evidence="3 5" key="5">
    <citation type="journal article" date="2002" name="Genome Biol.">
        <title>Heterochromatic sequences in a Drosophila whole-genome shotgun assembly.</title>
        <authorList>
            <person name="Hoskins R.A."/>
            <person name="Smith C.D."/>
            <person name="Carlson J.W."/>
            <person name="Carvalho A.B."/>
            <person name="Halpern A."/>
            <person name="Kaminker J.S."/>
            <person name="Kennedy C."/>
            <person name="Mungall C.J."/>
            <person name="Sullivan B.A."/>
            <person name="Sutton G.G."/>
            <person name="Yasuhara J.C."/>
            <person name="Wakimoto B.T."/>
            <person name="Myers E.W."/>
            <person name="Celniker S.E."/>
            <person name="Rubin G.M."/>
            <person name="Karpen G.H."/>
        </authorList>
    </citation>
    <scope>NUCLEOTIDE SEQUENCE [LARGE SCALE GENOMIC DNA]</scope>
    <source>
        <strain evidence="5">Berkeley</strain>
    </source>
</reference>
<feature type="chain" id="PRO_5004101880" evidence="1">
    <location>
        <begin position="26"/>
        <end position="403"/>
    </location>
</feature>
<dbReference type="SUPFAM" id="SSF57184">
    <property type="entry name" value="Growth factor receptor domain"/>
    <property type="match status" value="1"/>
</dbReference>
<dbReference type="VEuPathDB" id="VectorBase:FBgn0027929"/>
<dbReference type="InterPro" id="IPR009030">
    <property type="entry name" value="Growth_fac_rcpt_cys_sf"/>
</dbReference>
<dbReference type="AGR" id="FB:FBgn0027929"/>
<feature type="domain" description="EGF-like" evidence="2">
    <location>
        <begin position="179"/>
        <end position="211"/>
    </location>
</feature>
<dbReference type="BioGRID-ORCS" id="34813">
    <property type="hits" value="0 hits in 1 CRISPR screen"/>
</dbReference>
<dbReference type="Bgee" id="FBgn0027929">
    <property type="expression patterns" value="Expressed in hemocyte (sensu Nematoda and Protostomia) in body wall and 42 other cell types or tissues"/>
</dbReference>
<dbReference type="PANTHER" id="PTHR24047:SF32">
    <property type="entry name" value="FI01909P-RELATED"/>
    <property type="match status" value="1"/>
</dbReference>
<reference evidence="3 5" key="10">
    <citation type="journal article" date="2015" name="G3 (Bethesda)">
        <title>Gene Model Annotations for Drosophila melanogaster: The Rule-Benders.</title>
        <authorList>
            <consortium name="FlyBase Consortium"/>
            <person name="Crosby M.A."/>
            <person name="Gramates L.S."/>
            <person name="Dos Santos G."/>
            <person name="Matthews B.B."/>
            <person name="St Pierre S.E."/>
            <person name="Zhou P."/>
            <person name="Schroeder A.J."/>
            <person name="Falls K."/>
            <person name="Emmert D.B."/>
            <person name="Russo S.M."/>
            <person name="Gelbart W.M."/>
            <person name="null"/>
        </authorList>
    </citation>
    <scope>NUCLEOTIDE SEQUENCE [LARGE SCALE GENOMIC DNA]</scope>
    <source>
        <strain evidence="5">Berkeley</strain>
    </source>
</reference>
<dbReference type="Gene3D" id="2.10.25.10">
    <property type="entry name" value="Laminin"/>
    <property type="match status" value="4"/>
</dbReference>
<accession>M9PFV3</accession>
<reference evidence="3 5" key="1">
    <citation type="journal article" date="2000" name="Science">
        <title>The genome sequence of Drosophila melanogaster.</title>
        <authorList>
            <person name="Adams M.D."/>
            <person name="Celniker S.E."/>
            <person name="Holt R.A."/>
            <person name="Evans C.A."/>
            <person name="Gocayne J.D."/>
            <person name="Amanatides P.G."/>
            <person name="Scherer S.E."/>
            <person name="Li P.W."/>
            <person name="Hoskins R.A."/>
            <person name="Galle R.F."/>
            <person name="George R.A."/>
            <person name="Lewis S.E."/>
            <person name="Richards S."/>
            <person name="Ashburner M."/>
            <person name="Henderson S.N."/>
            <person name="Sutton G.G."/>
            <person name="Wortman J.R."/>
            <person name="Yandell M.D."/>
            <person name="Zhang Q."/>
            <person name="Chen L.X."/>
            <person name="Brandon R.C."/>
            <person name="Rogers Y.H."/>
            <person name="Blazej R.G."/>
            <person name="Champe M."/>
            <person name="Pfeiffer B.D."/>
            <person name="Wan K.H."/>
            <person name="Doyle C."/>
            <person name="Baxter E.G."/>
            <person name="Helt G."/>
            <person name="Nelson C.R."/>
            <person name="Gabor G.L."/>
            <person name="Abril J.F."/>
            <person name="Agbayani A."/>
            <person name="An H.J."/>
            <person name="Andrews-Pfannkoch C."/>
            <person name="Baldwin D."/>
            <person name="Ballew R.M."/>
            <person name="Basu A."/>
            <person name="Baxendale J."/>
            <person name="Bayraktaroglu L."/>
            <person name="Beasley E.M."/>
            <person name="Beeson K.Y."/>
            <person name="Benos P.V."/>
            <person name="Berman B.P."/>
            <person name="Bhandari D."/>
            <person name="Bolshakov S."/>
            <person name="Borkova D."/>
            <person name="Botchan M.R."/>
            <person name="Bouck J."/>
            <person name="Brokstein P."/>
            <person name="Brottier P."/>
            <person name="Burtis K.C."/>
            <person name="Busam D.A."/>
            <person name="Butler H."/>
            <person name="Cadieu E."/>
            <person name="Center A."/>
            <person name="Chandra I."/>
            <person name="Cherry J.M."/>
            <person name="Cawley S."/>
            <person name="Dahlke C."/>
            <person name="Davenport L.B."/>
            <person name="Davies P."/>
            <person name="de Pablos B."/>
            <person name="Delcher A."/>
            <person name="Deng Z."/>
            <person name="Mays A.D."/>
            <person name="Dew I."/>
            <person name="Dietz S.M."/>
            <person name="Dodson K."/>
            <person name="Doup L.E."/>
            <person name="Downes M."/>
            <person name="Dugan-Rocha S."/>
            <person name="Dunkov B.C."/>
            <person name="Dunn P."/>
            <person name="Durbin K.J."/>
            <person name="Evangelista C.C."/>
            <person name="Ferraz C."/>
            <person name="Ferriera S."/>
            <person name="Fleischmann W."/>
            <person name="Fosler C."/>
            <person name="Gabrielian A.E."/>
            <person name="Garg N.S."/>
            <person name="Gelbart W.M."/>
            <person name="Glasser K."/>
            <person name="Glodek A."/>
            <person name="Gong F."/>
            <person name="Gorrell J.H."/>
            <person name="Gu Z."/>
            <person name="Guan P."/>
            <person name="Harris M."/>
            <person name="Harris N.L."/>
            <person name="Harvey D."/>
            <person name="Heiman T.J."/>
            <person name="Hernandez J.R."/>
            <person name="Houck J."/>
            <person name="Hostin D."/>
            <person name="Houston K.A."/>
            <person name="Howland T.J."/>
            <person name="Wei M.H."/>
            <person name="Ibegwam C."/>
            <person name="Jalali M."/>
            <person name="Kalush F."/>
            <person name="Karpen G.H."/>
            <person name="Ke Z."/>
            <person name="Kennison J.A."/>
            <person name="Ketchum K.A."/>
            <person name="Kimmel B.E."/>
            <person name="Kodira C.D."/>
            <person name="Kraft C."/>
            <person name="Kravitz S."/>
            <person name="Kulp D."/>
            <person name="Lai Z."/>
            <person name="Lasko P."/>
            <person name="Lei Y."/>
            <person name="Levitsky A.A."/>
            <person name="Li J."/>
            <person name="Li Z."/>
            <person name="Liang Y."/>
            <person name="Lin X."/>
            <person name="Liu X."/>
            <person name="Mattei B."/>
            <person name="McIntosh T.C."/>
            <person name="McLeod M.P."/>
            <person name="McPherson D."/>
            <person name="Merkulov G."/>
            <person name="Milshina N.V."/>
            <person name="Mobarry C."/>
            <person name="Morris J."/>
            <person name="Moshrefi A."/>
            <person name="Mount S.M."/>
            <person name="Moy M."/>
            <person name="Murphy B."/>
            <person name="Murphy L."/>
            <person name="Muzny D.M."/>
            <person name="Nelson D.L."/>
            <person name="Nelson D.R."/>
            <person name="Nelson K.A."/>
            <person name="Nixon K."/>
            <person name="Nusskern D.R."/>
            <person name="Pacleb J.M."/>
            <person name="Palazzolo M."/>
            <person name="Pittman G.S."/>
            <person name="Pan S."/>
            <person name="Pollard J."/>
            <person name="Puri V."/>
            <person name="Reese M.G."/>
            <person name="Reinert K."/>
            <person name="Remington K."/>
            <person name="Saunders R.D."/>
            <person name="Scheeler F."/>
            <person name="Shen H."/>
            <person name="Shue B.C."/>
            <person name="Siden-Kiamos I."/>
            <person name="Simpson M."/>
            <person name="Skupski M.P."/>
            <person name="Smith T."/>
            <person name="Spier E."/>
            <person name="Spradling A.C."/>
            <person name="Stapleton M."/>
            <person name="Strong R."/>
            <person name="Sun E."/>
            <person name="Svirskas R."/>
            <person name="Tector C."/>
            <person name="Turner R."/>
            <person name="Venter E."/>
            <person name="Wang A.H."/>
            <person name="Wang X."/>
            <person name="Wang Z.Y."/>
            <person name="Wassarman D.A."/>
            <person name="Weinstock G.M."/>
            <person name="Weissenbach J."/>
            <person name="Williams S.M."/>
            <person name="WoodageT"/>
            <person name="Worley K.C."/>
            <person name="Wu D."/>
            <person name="Yang S."/>
            <person name="Yao Q.A."/>
            <person name="Ye J."/>
            <person name="Yeh R.F."/>
            <person name="Zaveri J.S."/>
            <person name="Zhan M."/>
            <person name="Zhang G."/>
            <person name="Zhao Q."/>
            <person name="Zheng L."/>
            <person name="Zheng X.H."/>
            <person name="Zhong F.N."/>
            <person name="Zhong W."/>
            <person name="Zhou X."/>
            <person name="Zhu S."/>
            <person name="Zhu X."/>
            <person name="Smith H.O."/>
            <person name="Gibbs R.A."/>
            <person name="Myers E.W."/>
            <person name="Rubin G.M."/>
            <person name="Venter J.C."/>
        </authorList>
    </citation>
    <scope>NUCLEOTIDE SEQUENCE [LARGE SCALE GENOMIC DNA]</scope>
    <source>
        <strain evidence="5">Berkeley</strain>
    </source>
</reference>
<reference evidence="3 5" key="7">
    <citation type="journal article" date="2007" name="Science">
        <title>The Release 5.1 annotation of Drosophila melanogaster heterochromatin.</title>
        <authorList>
            <person name="Smith C.D."/>
            <person name="Shu S."/>
            <person name="Mungall C.J."/>
            <person name="Karpen G.H."/>
        </authorList>
    </citation>
    <scope>NUCLEOTIDE SEQUENCE [LARGE SCALE GENOMIC DNA]</scope>
    <source>
        <strain evidence="5">Berkeley</strain>
    </source>
</reference>
<dbReference type="CTD" id="34813"/>
<proteinExistence type="predicted"/>
<dbReference type="KEGG" id="dme:Dmel_CG33119"/>
<dbReference type="GO" id="GO:0005886">
    <property type="term" value="C:plasma membrane"/>
    <property type="evidence" value="ECO:0000318"/>
    <property type="project" value="GO_Central"/>
</dbReference>
<keyword evidence="1" id="KW-0732">Signal</keyword>
<evidence type="ECO:0000259" key="2">
    <source>
        <dbReference type="SMART" id="SM00181"/>
    </source>
</evidence>
<feature type="domain" description="EGF-like" evidence="2">
    <location>
        <begin position="247"/>
        <end position="279"/>
    </location>
</feature>
<dbReference type="FlyBase" id="FBgn0027929">
    <property type="gene designation" value="NimB1"/>
</dbReference>
<feature type="domain" description="EGF-like" evidence="2">
    <location>
        <begin position="213"/>
        <end position="245"/>
    </location>
</feature>
<evidence type="ECO:0000256" key="1">
    <source>
        <dbReference type="SAM" id="SignalP"/>
    </source>
</evidence>
<dbReference type="AlphaFoldDB" id="M9PFV3"/>
<dbReference type="ExpressionAtlas" id="M9PFV3">
    <property type="expression patterns" value="baseline and differential"/>
</dbReference>
<feature type="domain" description="EGF-like" evidence="2">
    <location>
        <begin position="144"/>
        <end position="177"/>
    </location>
</feature>
<dbReference type="GeneID" id="34813"/>
<evidence type="ECO:0000313" key="4">
    <source>
        <dbReference type="FlyBase" id="FBgn0027929"/>
    </source>
</evidence>
<dbReference type="Proteomes" id="UP000000803">
    <property type="component" value="Chromosome 2L"/>
</dbReference>
<dbReference type="RefSeq" id="NP_001260452.1">
    <property type="nucleotide sequence ID" value="NM_001273523.2"/>
</dbReference>
<evidence type="ECO:0000313" key="5">
    <source>
        <dbReference type="Proteomes" id="UP000000803"/>
    </source>
</evidence>
<dbReference type="GO" id="GO:0006909">
    <property type="term" value="P:phagocytosis"/>
    <property type="evidence" value="ECO:0000318"/>
    <property type="project" value="GO_Central"/>
</dbReference>